<proteinExistence type="predicted"/>
<protein>
    <recommendedName>
        <fullName evidence="4">Yip1 domain-containing protein</fullName>
    </recommendedName>
</protein>
<dbReference type="AlphaFoldDB" id="A0A343JE99"/>
<sequence>MSKVKTMQKINKKEIETLNKYFDILKLILLVSPFISIMYLSLKATTIGLTISEAITNNPEFSIVFLVSMINPFIAYLLKVMHNKINNNDVEYAVVNLVLILLAELLLQNILFIALFVFILYKTLKVYKINIINSFKKKLTKGFLITISGSVFIIALASICSFAMMRINI</sequence>
<keyword evidence="3" id="KW-1185">Reference proteome</keyword>
<feature type="transmembrane region" description="Helical" evidence="1">
    <location>
        <begin position="61"/>
        <end position="81"/>
    </location>
</feature>
<organism evidence="2 3">
    <name type="scientific">Clostridium isatidis</name>
    <dbReference type="NCBI Taxonomy" id="182773"/>
    <lineage>
        <taxon>Bacteria</taxon>
        <taxon>Bacillati</taxon>
        <taxon>Bacillota</taxon>
        <taxon>Clostridia</taxon>
        <taxon>Eubacteriales</taxon>
        <taxon>Clostridiaceae</taxon>
        <taxon>Clostridium</taxon>
    </lineage>
</organism>
<keyword evidence="1" id="KW-0812">Transmembrane</keyword>
<evidence type="ECO:0008006" key="4">
    <source>
        <dbReference type="Google" id="ProtNLM"/>
    </source>
</evidence>
<feature type="transmembrane region" description="Helical" evidence="1">
    <location>
        <begin position="141"/>
        <end position="165"/>
    </location>
</feature>
<dbReference type="RefSeq" id="WP_236906202.1">
    <property type="nucleotide sequence ID" value="NZ_CP016786.1"/>
</dbReference>
<dbReference type="KEGG" id="cia:BEN51_10280"/>
<feature type="transmembrane region" description="Helical" evidence="1">
    <location>
        <begin position="21"/>
        <end position="41"/>
    </location>
</feature>
<keyword evidence="1" id="KW-0472">Membrane</keyword>
<evidence type="ECO:0000313" key="2">
    <source>
        <dbReference type="EMBL" id="ASW43857.1"/>
    </source>
</evidence>
<evidence type="ECO:0000313" key="3">
    <source>
        <dbReference type="Proteomes" id="UP000264883"/>
    </source>
</evidence>
<name>A0A343JE99_9CLOT</name>
<reference evidence="2 3" key="1">
    <citation type="submission" date="2016-08" db="EMBL/GenBank/DDBJ databases">
        <title>Complete Genome Sequence Of The Indigo Reducing Clostridium isatidis DSM15098.</title>
        <authorList>
            <person name="Little G.T."/>
            <person name="Minton N.P."/>
        </authorList>
    </citation>
    <scope>NUCLEOTIDE SEQUENCE [LARGE SCALE GENOMIC DNA]</scope>
    <source>
        <strain evidence="2 3">DSM 15098</strain>
    </source>
</reference>
<accession>A0A343JE99</accession>
<evidence type="ECO:0000256" key="1">
    <source>
        <dbReference type="SAM" id="Phobius"/>
    </source>
</evidence>
<dbReference type="Proteomes" id="UP000264883">
    <property type="component" value="Chromosome"/>
</dbReference>
<dbReference type="EMBL" id="CP016786">
    <property type="protein sequence ID" value="ASW43857.1"/>
    <property type="molecule type" value="Genomic_DNA"/>
</dbReference>
<gene>
    <name evidence="2" type="ORF">BEN51_10280</name>
</gene>
<keyword evidence="1" id="KW-1133">Transmembrane helix</keyword>
<feature type="transmembrane region" description="Helical" evidence="1">
    <location>
        <begin position="93"/>
        <end position="121"/>
    </location>
</feature>